<dbReference type="Pfam" id="PF00593">
    <property type="entry name" value="TonB_dep_Rec_b-barrel"/>
    <property type="match status" value="1"/>
</dbReference>
<reference evidence="14" key="1">
    <citation type="journal article" date="2019" name="Int. J. Syst. Evol. Microbiol.">
        <title>The Global Catalogue of Microorganisms (GCM) 10K type strain sequencing project: providing services to taxonomists for standard genome sequencing and annotation.</title>
        <authorList>
            <consortium name="The Broad Institute Genomics Platform"/>
            <consortium name="The Broad Institute Genome Sequencing Center for Infectious Disease"/>
            <person name="Wu L."/>
            <person name="Ma J."/>
        </authorList>
    </citation>
    <scope>NUCLEOTIDE SEQUENCE [LARGE SCALE GENOMIC DNA]</scope>
    <source>
        <strain evidence="14">KCTC 42247</strain>
    </source>
</reference>
<evidence type="ECO:0000256" key="8">
    <source>
        <dbReference type="PROSITE-ProRule" id="PRU01360"/>
    </source>
</evidence>
<evidence type="ECO:0000256" key="2">
    <source>
        <dbReference type="ARBA" id="ARBA00022448"/>
    </source>
</evidence>
<dbReference type="Gene3D" id="2.170.130.10">
    <property type="entry name" value="TonB-dependent receptor, plug domain"/>
    <property type="match status" value="1"/>
</dbReference>
<dbReference type="InterPro" id="IPR036942">
    <property type="entry name" value="Beta-barrel_TonB_sf"/>
</dbReference>
<dbReference type="NCBIfam" id="TIGR04057">
    <property type="entry name" value="SusC_RagA_signa"/>
    <property type="match status" value="1"/>
</dbReference>
<dbReference type="Proteomes" id="UP001597418">
    <property type="component" value="Unassembled WGS sequence"/>
</dbReference>
<sequence length="1051" mass="117558">MTSTKYSLKRGQAILRGIAVAFLSISTPYSVVFGYDLSHLKHASSDAIYEDVVQQNIRGRVTNADGVGIQGVSVTSSSNTVATATDGEGSFSINASIGDVLTFKSVGYQDRQITISEESFLTIVLEASSETLDQVVVVGFGTQKKANLTGSVATVNGEDMVRRPVTNAGAMLQGQVPGLSIVQGGGEPGNENLTIRMRGQGTFSGAGNNPLVLIDGVEGSLTDLNPNDIDNVSVLKDAASASIYGSRAANGVILVTTKSGVAGRTFVEYSNNLAVHTPTKLFDLITNSAEYMELFNEAKLNTGITRGLYSQEDIDLYRNATDFNKYPNTDWLDIFFNPAFVQQHNLSVNGGGEKTQYNLSMGYVNQPGVFMGFNYERYNMRLNLTSSVNDWLKIGSNISAKQGNTERPRQGGEDAFVGAMSQAPTYAPQLPDGRYVHKAYDFEVNNKNMLAIIDNEVFYKNRDYSVNIQGWFDAKIAKNINWYGKAAIVGDFDNESDWRPTVPLYNFQSGEFATNLDVGELGLQKRRRENRYTNLFSYLRYEDRFNDVHTLAAQVGYSYEANQNQFLGGYRQNFYGGALRELNAGGISVLRNDGSTYEWALQSLFGRLNYSFDDKYLFEANFRYDGSSRFSSDQRWGIFPSFSGAWRVSQESFIRDNASFNWLNELKIRGSYGLLGNQNININGDYPYPYQDLYDFTGDYSFNNAELSPGVAQGNLPNRAISWEKTAIYDVGVDLRLFNRLDVTFDWYQKDTRDILRNIQFTDLVGLGAPFVNSGTVRNRGFEVAVNYQNEVRSGLFNGMRYSFGGNIDHFKNTVMNFGAPEIGNWTIKENGRPWDTFYMLEVVGIFQNADEIAAAPKQYNDNTLPGDLIYRDQNGDGKIDDNDRVHMDGAFPRFQYALNGSVSWKNFDLNVLFQGVQGRNIFINNWGIMPFVQGSAPTTDIRDRWTEDNPSTTMPRIYFGWDSPQKFSRPSSYFLRNASYLRLKNLSLGYTFKKESLATIGLKNLRIFVSGDNLITWTNYPGLDPERGGSGTFLTYPQNKIYSFGVNVQF</sequence>
<comment type="caution">
    <text evidence="13">The sequence shown here is derived from an EMBL/GenBank/DDBJ whole genome shotgun (WGS) entry which is preliminary data.</text>
</comment>
<comment type="subcellular location">
    <subcellularLocation>
        <location evidence="1 8">Cell outer membrane</location>
        <topology evidence="1 8">Multi-pass membrane protein</topology>
    </subcellularLocation>
</comment>
<evidence type="ECO:0000313" key="13">
    <source>
        <dbReference type="EMBL" id="MFD2743141.1"/>
    </source>
</evidence>
<dbReference type="PROSITE" id="PS52016">
    <property type="entry name" value="TONB_DEPENDENT_REC_3"/>
    <property type="match status" value="1"/>
</dbReference>
<name>A0ABW5UDG7_9SPHI</name>
<keyword evidence="3 8" id="KW-1134">Transmembrane beta strand</keyword>
<evidence type="ECO:0000256" key="4">
    <source>
        <dbReference type="ARBA" id="ARBA00022692"/>
    </source>
</evidence>
<organism evidence="13 14">
    <name type="scientific">Sphingobacterium populi</name>
    <dbReference type="NCBI Taxonomy" id="1812824"/>
    <lineage>
        <taxon>Bacteria</taxon>
        <taxon>Pseudomonadati</taxon>
        <taxon>Bacteroidota</taxon>
        <taxon>Sphingobacteriia</taxon>
        <taxon>Sphingobacteriales</taxon>
        <taxon>Sphingobacteriaceae</taxon>
        <taxon>Sphingobacterium</taxon>
    </lineage>
</organism>
<evidence type="ECO:0000256" key="3">
    <source>
        <dbReference type="ARBA" id="ARBA00022452"/>
    </source>
</evidence>
<dbReference type="InterPro" id="IPR012910">
    <property type="entry name" value="Plug_dom"/>
</dbReference>
<gene>
    <name evidence="13" type="ORF">ACFSQ6_07000</name>
</gene>
<evidence type="ECO:0000256" key="7">
    <source>
        <dbReference type="ARBA" id="ARBA00023237"/>
    </source>
</evidence>
<feature type="domain" description="TonB-dependent receptor-like beta-barrel" evidence="11">
    <location>
        <begin position="470"/>
        <end position="1015"/>
    </location>
</feature>
<keyword evidence="4 8" id="KW-0812">Transmembrane</keyword>
<keyword evidence="10" id="KW-1133">Transmembrane helix</keyword>
<keyword evidence="2 8" id="KW-0813">Transport</keyword>
<evidence type="ECO:0000313" key="14">
    <source>
        <dbReference type="Proteomes" id="UP001597418"/>
    </source>
</evidence>
<keyword evidence="6 8" id="KW-0472">Membrane</keyword>
<dbReference type="Pfam" id="PF07715">
    <property type="entry name" value="Plug"/>
    <property type="match status" value="1"/>
</dbReference>
<evidence type="ECO:0000256" key="1">
    <source>
        <dbReference type="ARBA" id="ARBA00004571"/>
    </source>
</evidence>
<dbReference type="SUPFAM" id="SSF56935">
    <property type="entry name" value="Porins"/>
    <property type="match status" value="1"/>
</dbReference>
<dbReference type="RefSeq" id="WP_380884260.1">
    <property type="nucleotide sequence ID" value="NZ_JBHUMB010000006.1"/>
</dbReference>
<accession>A0ABW5UDG7</accession>
<evidence type="ECO:0000256" key="9">
    <source>
        <dbReference type="RuleBase" id="RU003357"/>
    </source>
</evidence>
<keyword evidence="5 9" id="KW-0798">TonB box</keyword>
<dbReference type="SUPFAM" id="SSF49464">
    <property type="entry name" value="Carboxypeptidase regulatory domain-like"/>
    <property type="match status" value="1"/>
</dbReference>
<evidence type="ECO:0000256" key="10">
    <source>
        <dbReference type="SAM" id="Phobius"/>
    </source>
</evidence>
<protein>
    <submittedName>
        <fullName evidence="13">SusC/RagA family TonB-linked outer membrane protein</fullName>
    </submittedName>
</protein>
<evidence type="ECO:0000259" key="12">
    <source>
        <dbReference type="Pfam" id="PF07715"/>
    </source>
</evidence>
<keyword evidence="7 8" id="KW-0998">Cell outer membrane</keyword>
<dbReference type="InterPro" id="IPR039426">
    <property type="entry name" value="TonB-dep_rcpt-like"/>
</dbReference>
<feature type="domain" description="TonB-dependent receptor plug" evidence="12">
    <location>
        <begin position="145"/>
        <end position="252"/>
    </location>
</feature>
<proteinExistence type="inferred from homology"/>
<dbReference type="Gene3D" id="2.40.170.20">
    <property type="entry name" value="TonB-dependent receptor, beta-barrel domain"/>
    <property type="match status" value="1"/>
</dbReference>
<dbReference type="InterPro" id="IPR037066">
    <property type="entry name" value="Plug_dom_sf"/>
</dbReference>
<dbReference type="EMBL" id="JBHUMB010000006">
    <property type="protein sequence ID" value="MFD2743141.1"/>
    <property type="molecule type" value="Genomic_DNA"/>
</dbReference>
<evidence type="ECO:0000256" key="6">
    <source>
        <dbReference type="ARBA" id="ARBA00023136"/>
    </source>
</evidence>
<feature type="transmembrane region" description="Helical" evidence="10">
    <location>
        <begin position="13"/>
        <end position="35"/>
    </location>
</feature>
<dbReference type="InterPro" id="IPR023997">
    <property type="entry name" value="TonB-dep_OMP_SusC/RagA_CS"/>
</dbReference>
<dbReference type="InterPro" id="IPR000531">
    <property type="entry name" value="Beta-barrel_TonB"/>
</dbReference>
<evidence type="ECO:0000259" key="11">
    <source>
        <dbReference type="Pfam" id="PF00593"/>
    </source>
</evidence>
<dbReference type="Pfam" id="PF13715">
    <property type="entry name" value="CarbopepD_reg_2"/>
    <property type="match status" value="1"/>
</dbReference>
<dbReference type="InterPro" id="IPR008969">
    <property type="entry name" value="CarboxyPept-like_regulatory"/>
</dbReference>
<evidence type="ECO:0000256" key="5">
    <source>
        <dbReference type="ARBA" id="ARBA00023077"/>
    </source>
</evidence>
<dbReference type="NCBIfam" id="TIGR04056">
    <property type="entry name" value="OMP_RagA_SusC"/>
    <property type="match status" value="1"/>
</dbReference>
<comment type="similarity">
    <text evidence="8 9">Belongs to the TonB-dependent receptor family.</text>
</comment>
<keyword evidence="14" id="KW-1185">Reference proteome</keyword>
<dbReference type="InterPro" id="IPR023996">
    <property type="entry name" value="TonB-dep_OMP_SusC/RagA"/>
</dbReference>